<evidence type="ECO:0000256" key="2">
    <source>
        <dbReference type="SAM" id="SignalP"/>
    </source>
</evidence>
<accession>A0A5R9J4E5</accession>
<gene>
    <name evidence="3" type="ORF">FE263_10540</name>
</gene>
<feature type="region of interest" description="Disordered" evidence="1">
    <location>
        <begin position="34"/>
        <end position="54"/>
    </location>
</feature>
<keyword evidence="4" id="KW-1185">Reference proteome</keyword>
<feature type="signal peptide" evidence="2">
    <location>
        <begin position="1"/>
        <end position="24"/>
    </location>
</feature>
<comment type="caution">
    <text evidence="3">The sequence shown here is derived from an EMBL/GenBank/DDBJ whole genome shotgun (WGS) entry which is preliminary data.</text>
</comment>
<organism evidence="3 4">
    <name type="scientific">Lichenicoccus roseus</name>
    <dbReference type="NCBI Taxonomy" id="2683649"/>
    <lineage>
        <taxon>Bacteria</taxon>
        <taxon>Pseudomonadati</taxon>
        <taxon>Pseudomonadota</taxon>
        <taxon>Alphaproteobacteria</taxon>
        <taxon>Acetobacterales</taxon>
        <taxon>Acetobacteraceae</taxon>
        <taxon>Lichenicoccus</taxon>
    </lineage>
</organism>
<proteinExistence type="predicted"/>
<evidence type="ECO:0000256" key="1">
    <source>
        <dbReference type="SAM" id="MobiDB-lite"/>
    </source>
</evidence>
<name>A0A5R9J4E5_9PROT</name>
<keyword evidence="2" id="KW-0732">Signal</keyword>
<dbReference type="RefSeq" id="WP_138325958.1">
    <property type="nucleotide sequence ID" value="NZ_VCDI01000003.1"/>
</dbReference>
<dbReference type="OrthoDB" id="7278546at2"/>
<reference evidence="3 4" key="1">
    <citation type="submission" date="2019-05" db="EMBL/GenBank/DDBJ databases">
        <authorList>
            <person name="Pankratov T."/>
            <person name="Grouzdev D."/>
        </authorList>
    </citation>
    <scope>NUCLEOTIDE SEQUENCE [LARGE SCALE GENOMIC DNA]</scope>
    <source>
        <strain evidence="3 4">KEBCLARHB70R</strain>
    </source>
</reference>
<feature type="chain" id="PRO_5024388039" description="UrcA family protein" evidence="2">
    <location>
        <begin position="25"/>
        <end position="132"/>
    </location>
</feature>
<sequence>MVTRSGRISRWCAVGLLLPLVAMADTAPSRAAAGWTASGCGREPAPPAVESGSVSQYNSSIDKVSAYDKAARAYSACVNRQAGSEQTAISNEARARMDVINAGAASVQRRIAGNFSALSAQLHSAGQKLGAK</sequence>
<dbReference type="Proteomes" id="UP000305654">
    <property type="component" value="Unassembled WGS sequence"/>
</dbReference>
<evidence type="ECO:0008006" key="5">
    <source>
        <dbReference type="Google" id="ProtNLM"/>
    </source>
</evidence>
<protein>
    <recommendedName>
        <fullName evidence="5">UrcA family protein</fullName>
    </recommendedName>
</protein>
<evidence type="ECO:0000313" key="3">
    <source>
        <dbReference type="EMBL" id="TLU72495.1"/>
    </source>
</evidence>
<evidence type="ECO:0000313" key="4">
    <source>
        <dbReference type="Proteomes" id="UP000305654"/>
    </source>
</evidence>
<dbReference type="EMBL" id="VCDI01000003">
    <property type="protein sequence ID" value="TLU72495.1"/>
    <property type="molecule type" value="Genomic_DNA"/>
</dbReference>
<dbReference type="AlphaFoldDB" id="A0A5R9J4E5"/>